<evidence type="ECO:0000313" key="4">
    <source>
        <dbReference type="EMBL" id="AIA54612.1"/>
    </source>
</evidence>
<evidence type="ECO:0000256" key="2">
    <source>
        <dbReference type="ARBA" id="ARBA00013346"/>
    </source>
</evidence>
<organism evidence="4 5">
    <name type="scientific">Acidithiobacillus caldus (strain ATCC 51756 / DSM 8584 / KU)</name>
    <dbReference type="NCBI Taxonomy" id="637389"/>
    <lineage>
        <taxon>Bacteria</taxon>
        <taxon>Pseudomonadati</taxon>
        <taxon>Pseudomonadota</taxon>
        <taxon>Acidithiobacillia</taxon>
        <taxon>Acidithiobacillales</taxon>
        <taxon>Acidithiobacillaceae</taxon>
        <taxon>Acidithiobacillus</taxon>
    </lineage>
</organism>
<evidence type="ECO:0000256" key="1">
    <source>
        <dbReference type="ARBA" id="ARBA00005369"/>
    </source>
</evidence>
<reference evidence="4 5" key="1">
    <citation type="journal article" date="2009" name="J. Bacteriol.">
        <title>Draft genome sequence of the extremely acidophilic bacterium Acidithiobacillus caldus ATCC 51756 reveals metabolic versatility in the genus Acidithiobacillus.</title>
        <authorList>
            <person name="Valdes J."/>
            <person name="Quatrini R."/>
            <person name="Hallberg K."/>
            <person name="Dopson M."/>
            <person name="Valenzuela P.D."/>
            <person name="Holmes D.S."/>
        </authorList>
    </citation>
    <scope>NUCLEOTIDE SEQUENCE [LARGE SCALE GENOMIC DNA]</scope>
    <source>
        <strain evidence="5">ATCC 51756 / DSM 8584 / KU</strain>
    </source>
</reference>
<dbReference type="GO" id="GO:0032259">
    <property type="term" value="P:methylation"/>
    <property type="evidence" value="ECO:0007669"/>
    <property type="project" value="UniProtKB-KW"/>
</dbReference>
<protein>
    <recommendedName>
        <fullName evidence="2">Protein-L-isoaspartate O-methyltransferase</fullName>
    </recommendedName>
    <alternativeName>
        <fullName evidence="3">Protein L-isoaspartyl methyltransferase</fullName>
    </alternativeName>
</protein>
<dbReference type="eggNOG" id="COG2518">
    <property type="taxonomic scope" value="Bacteria"/>
</dbReference>
<dbReference type="EMBL" id="CP005986">
    <property type="protein sequence ID" value="AIA54612.1"/>
    <property type="molecule type" value="Genomic_DNA"/>
</dbReference>
<accession>A0A059ZXH0</accession>
<comment type="similarity">
    <text evidence="1">Belongs to the methyltransferase superfamily. L-isoaspartyl/D-aspartyl protein methyltransferase family.</text>
</comment>
<dbReference type="Pfam" id="PF01135">
    <property type="entry name" value="PCMT"/>
    <property type="match status" value="1"/>
</dbReference>
<dbReference type="GeneID" id="92930731"/>
<dbReference type="KEGG" id="acz:Acaty_c0734"/>
<dbReference type="Proteomes" id="UP000005522">
    <property type="component" value="Chromosome"/>
</dbReference>
<dbReference type="AlphaFoldDB" id="A0A059ZXH0"/>
<keyword evidence="4" id="KW-0808">Transferase</keyword>
<dbReference type="PANTHER" id="PTHR11579:SF18">
    <property type="entry name" value="PROTEIN-L-ISOASPARTATE O-METHYLTRANSFERASE"/>
    <property type="match status" value="1"/>
</dbReference>
<dbReference type="RefSeq" id="WP_004870933.1">
    <property type="nucleotide sequence ID" value="NZ_CP005986.1"/>
</dbReference>
<keyword evidence="4" id="KW-0489">Methyltransferase</keyword>
<dbReference type="CDD" id="cd02440">
    <property type="entry name" value="AdoMet_MTases"/>
    <property type="match status" value="1"/>
</dbReference>
<dbReference type="Gene3D" id="3.40.50.150">
    <property type="entry name" value="Vaccinia Virus protein VP39"/>
    <property type="match status" value="1"/>
</dbReference>
<sequence length="217" mass="23829">MSYDALRQTMIDTQIRTWEVLDPKVLQAVASTRREIFVPTPLRHLAFADFCIPLGHGEVMWTPKMEARVLQELDLNSGARVLEIGTGSGYFAALLARLAGVVHSVEDREELLRPVEGRLHSEGISGVHLHLGDGSQGWAANAPYDAICITGSLPQLPAVFAEQLSPGGRLIAIIGSGAIMEVLRLQKDERGVLRRESLFETQVPPLRHHLPGPGFQF</sequence>
<dbReference type="PROSITE" id="PS01279">
    <property type="entry name" value="PCMT"/>
    <property type="match status" value="1"/>
</dbReference>
<evidence type="ECO:0000256" key="3">
    <source>
        <dbReference type="ARBA" id="ARBA00030757"/>
    </source>
</evidence>
<proteinExistence type="inferred from homology"/>
<evidence type="ECO:0000313" key="5">
    <source>
        <dbReference type="Proteomes" id="UP000005522"/>
    </source>
</evidence>
<dbReference type="InterPro" id="IPR029063">
    <property type="entry name" value="SAM-dependent_MTases_sf"/>
</dbReference>
<dbReference type="HOGENOM" id="CLU_055432_2_1_6"/>
<dbReference type="SUPFAM" id="SSF53335">
    <property type="entry name" value="S-adenosyl-L-methionine-dependent methyltransferases"/>
    <property type="match status" value="1"/>
</dbReference>
<dbReference type="InterPro" id="IPR000682">
    <property type="entry name" value="PCMT"/>
</dbReference>
<dbReference type="PANTHER" id="PTHR11579">
    <property type="entry name" value="PROTEIN-L-ISOASPARTATE O-METHYLTRANSFERASE"/>
    <property type="match status" value="1"/>
</dbReference>
<dbReference type="GO" id="GO:0004719">
    <property type="term" value="F:protein-L-isoaspartate (D-aspartate) O-methyltransferase activity"/>
    <property type="evidence" value="ECO:0007669"/>
    <property type="project" value="InterPro"/>
</dbReference>
<dbReference type="GO" id="GO:0005737">
    <property type="term" value="C:cytoplasm"/>
    <property type="evidence" value="ECO:0007669"/>
    <property type="project" value="TreeGrafter"/>
</dbReference>
<gene>
    <name evidence="4" type="ORF">Acaty_c0734</name>
</gene>
<name>A0A059ZXH0_ACICK</name>